<proteinExistence type="predicted"/>
<reference evidence="3" key="2">
    <citation type="submission" date="2019-06" db="EMBL/GenBank/DDBJ databases">
        <authorList>
            <consortium name="NCBI Pathogen Detection Project"/>
        </authorList>
    </citation>
    <scope>NUCLEOTIDE SEQUENCE</scope>
    <source>
        <strain evidence="3">Salmonella enterica</strain>
    </source>
</reference>
<dbReference type="Pfam" id="PF24801">
    <property type="entry name" value="FNIII-A_GpJ"/>
    <property type="match status" value="1"/>
</dbReference>
<keyword evidence="3" id="KW-0808">Transferase</keyword>
<organism evidence="3">
    <name type="scientific">Salmonella enterica subsp. enterica serovar Heidelberg</name>
    <dbReference type="NCBI Taxonomy" id="611"/>
    <lineage>
        <taxon>Bacteria</taxon>
        <taxon>Pseudomonadati</taxon>
        <taxon>Pseudomonadota</taxon>
        <taxon>Gammaproteobacteria</taxon>
        <taxon>Enterobacterales</taxon>
        <taxon>Enterobacteriaceae</taxon>
        <taxon>Salmonella</taxon>
    </lineage>
</organism>
<keyword evidence="3" id="KW-0418">Kinase</keyword>
<dbReference type="AlphaFoldDB" id="A0A5H8XEH6"/>
<feature type="transmembrane region" description="Helical" evidence="1">
    <location>
        <begin position="74"/>
        <end position="98"/>
    </location>
</feature>
<keyword evidence="1" id="KW-0472">Membrane</keyword>
<dbReference type="EMBL" id="DAARTQ010000017">
    <property type="protein sequence ID" value="HAE3895047.1"/>
    <property type="molecule type" value="Genomic_DNA"/>
</dbReference>
<evidence type="ECO:0000313" key="3">
    <source>
        <dbReference type="EMBL" id="HAB3566403.1"/>
    </source>
</evidence>
<evidence type="ECO:0000313" key="4">
    <source>
        <dbReference type="EMBL" id="HAE3895047.1"/>
    </source>
</evidence>
<dbReference type="InterPro" id="IPR055385">
    <property type="entry name" value="GpJ_HDII-ins2"/>
</dbReference>
<keyword evidence="1" id="KW-1133">Transmembrane helix</keyword>
<dbReference type="GO" id="GO:0016301">
    <property type="term" value="F:kinase activity"/>
    <property type="evidence" value="ECO:0007669"/>
    <property type="project" value="UniProtKB-KW"/>
</dbReference>
<dbReference type="RefSeq" id="WP_094790178.1">
    <property type="nucleotide sequence ID" value="NZ_JAGEOP010000003.1"/>
</dbReference>
<dbReference type="NCBIfam" id="NF040662">
    <property type="entry name" value="attach_TipJ_rel"/>
    <property type="match status" value="1"/>
</dbReference>
<evidence type="ECO:0000259" key="2">
    <source>
        <dbReference type="Pfam" id="PF24801"/>
    </source>
</evidence>
<comment type="caution">
    <text evidence="3">The sequence shown here is derived from an EMBL/GenBank/DDBJ whole genome shotgun (WGS) entry which is preliminary data.</text>
</comment>
<dbReference type="EMBL" id="DAAGLP010000037">
    <property type="protein sequence ID" value="HAB3566403.1"/>
    <property type="molecule type" value="Genomic_DNA"/>
</dbReference>
<accession>A0A5H8XEH6</accession>
<gene>
    <name evidence="4" type="ORF">G4B05_002978</name>
    <name evidence="3" type="ORF">GJE36_24715</name>
</gene>
<name>A0A5H8XEH6_SALET</name>
<keyword evidence="1" id="KW-0812">Transmembrane</keyword>
<reference evidence="3" key="1">
    <citation type="journal article" date="2018" name="Genome Biol.">
        <title>SKESA: strategic k-mer extension for scrupulous assemblies.</title>
        <authorList>
            <person name="Souvorov A."/>
            <person name="Agarwala R."/>
            <person name="Lipman D.J."/>
        </authorList>
    </citation>
    <scope>NUCLEOTIDE SEQUENCE</scope>
    <source>
        <strain evidence="3">Salmonella enterica</strain>
    </source>
</reference>
<evidence type="ECO:0000256" key="1">
    <source>
        <dbReference type="SAM" id="Phobius"/>
    </source>
</evidence>
<protein>
    <submittedName>
        <fullName evidence="3">Kinase</fullName>
    </submittedName>
</protein>
<feature type="domain" description="Tip attachment protein J HDII-ins2" evidence="2">
    <location>
        <begin position="436"/>
        <end position="535"/>
    </location>
</feature>
<sequence length="905" mass="99535">MTIRIYPSRLPGEPLETHEHGAITIHQWLIKKVEGYKPDMKQPITIDVDGKNIPPQEWFEFAIKSDSDVRIYPVPYGAVALAWIAVAVSVASVAYALFFAPGVGDLGGYSSGTGNPLDVNPAKANNAKLGDPIRELFGRSRIYPDYAVQPVTRFSVDDPTVMTVEMFVVMGRGRFSFGDGDIRVGSTPIASLGDGFKYTVYQPGQNVSGDQRSENWFNSTEVGGTASGSGLDMAQTAPDTEDVVANSLTVSGPTITFNGLSTDDGDETTNDLPDTWTVGAIVELIVPDSYVVTNDGAYSRITSDTLEEIAPYIGMPVTLWYNSIDYQIFIADFIPHSEPVGEDVITASITLAYDSATGTPFTGIPEGYVRLSVSHYGSEYKILDIDGSSVTLERVIDGSVDPSWPGFSLRTVLDFEANGLNENDSWMGPFLACPENEVVDMFEVNFFFPNGICGYNKKGNKQYREVKWEIQYRPYGSGDGWISKTGAYNLQNINGLGFTERITLDVPALVEVRARRTNEQGQDNSRDNMYWQSLRGRLLSRPASYSGVTTMAVTVETGGKLAAQSDRRVNIVATRIYDSGVSRSISGALYHIGNELGLLMDHEAIDSLETTYWTPGSEFFDFATMDSVSALEMLQKVTNAGKSYFLLTDGLASVAREGVKPWTGIISPQEMTDQLQTAFVAPSADDYYGVDVTYINGTTWAEETVQCRTSDNPTPVKIEDYTLDGVLDQDRAYQIGMRRLMKYRQQRLTHTTTTEMDALCYNVGDRVIFTDDIPGSKTISTLIDDMSTTDGVTTISVSEPLDWNYSNPRALIRYQDGTASGLLNVTKNSEYELSVPEQTEFSNIILNNPSIEAPRLIFCESTRVGYSALISEIVPQSDGTCQVTAKEYRDSFYDYDNAAYPGDVA</sequence>